<feature type="region of interest" description="Disordered" evidence="1">
    <location>
        <begin position="560"/>
        <end position="592"/>
    </location>
</feature>
<dbReference type="PANTHER" id="PTHR28122:SF1">
    <property type="entry name" value="E3 UBIQUITIN-PROTEIN LIGASE SUBSTRATE RECEPTOR MMS22"/>
    <property type="match status" value="1"/>
</dbReference>
<feature type="region of interest" description="Disordered" evidence="1">
    <location>
        <begin position="363"/>
        <end position="396"/>
    </location>
</feature>
<dbReference type="OrthoDB" id="2386201at2759"/>
<feature type="region of interest" description="Disordered" evidence="1">
    <location>
        <begin position="1"/>
        <end position="32"/>
    </location>
</feature>
<evidence type="ECO:0000256" key="1">
    <source>
        <dbReference type="SAM" id="MobiDB-lite"/>
    </source>
</evidence>
<feature type="compositionally biased region" description="Basic residues" evidence="1">
    <location>
        <begin position="468"/>
        <end position="479"/>
    </location>
</feature>
<evidence type="ECO:0000313" key="2">
    <source>
        <dbReference type="EMBL" id="RFU80856.1"/>
    </source>
</evidence>
<reference evidence="2 3" key="1">
    <citation type="journal article" date="2018" name="PLoS Pathog.">
        <title>Evolution of structural diversity of trichothecenes, a family of toxins produced by plant pathogenic and entomopathogenic fungi.</title>
        <authorList>
            <person name="Proctor R.H."/>
            <person name="McCormick S.P."/>
            <person name="Kim H.S."/>
            <person name="Cardoza R.E."/>
            <person name="Stanley A.M."/>
            <person name="Lindo L."/>
            <person name="Kelly A."/>
            <person name="Brown D.W."/>
            <person name="Lee T."/>
            <person name="Vaughan M.M."/>
            <person name="Alexander N.J."/>
            <person name="Busman M."/>
            <person name="Gutierrez S."/>
        </authorList>
    </citation>
    <scope>NUCLEOTIDE SEQUENCE [LARGE SCALE GENOMIC DNA]</scope>
    <source>
        <strain evidence="2 3">IBT 40837</strain>
    </source>
</reference>
<feature type="region of interest" description="Disordered" evidence="1">
    <location>
        <begin position="709"/>
        <end position="735"/>
    </location>
</feature>
<accession>A0A395NXM3</accession>
<feature type="compositionally biased region" description="Acidic residues" evidence="1">
    <location>
        <begin position="9"/>
        <end position="25"/>
    </location>
</feature>
<feature type="region of interest" description="Disordered" evidence="1">
    <location>
        <begin position="49"/>
        <end position="68"/>
    </location>
</feature>
<dbReference type="GO" id="GO:0000724">
    <property type="term" value="P:double-strand break repair via homologous recombination"/>
    <property type="evidence" value="ECO:0007669"/>
    <property type="project" value="TreeGrafter"/>
</dbReference>
<keyword evidence="3" id="KW-1185">Reference proteome</keyword>
<name>A0A395NXM3_TRIAR</name>
<evidence type="ECO:0000313" key="3">
    <source>
        <dbReference type="Proteomes" id="UP000266272"/>
    </source>
</evidence>
<feature type="region of interest" description="Disordered" evidence="1">
    <location>
        <begin position="231"/>
        <end position="256"/>
    </location>
</feature>
<feature type="compositionally biased region" description="Polar residues" evidence="1">
    <location>
        <begin position="363"/>
        <end position="376"/>
    </location>
</feature>
<comment type="caution">
    <text evidence="2">The sequence shown here is derived from an EMBL/GenBank/DDBJ whole genome shotgun (WGS) entry which is preliminary data.</text>
</comment>
<dbReference type="AlphaFoldDB" id="A0A395NXM3"/>
<feature type="region of interest" description="Disordered" evidence="1">
    <location>
        <begin position="122"/>
        <end position="194"/>
    </location>
</feature>
<sequence length="833" mass="92878">MSNWRELGEIPDSEDEDEYLDDDEVLPPPPTQNLVETAIPKINHAEDIWDYHGSDDEGQGNIPMSEVSPSLATPILQGQPKLSTISSPLTEDTAQNQVQPPVFHTETRSPFLVSTLEEVASRSGQDITDASGRTAGSARASGSNSTIAFISSPSNPFNYTATTSGSENDQRATDWEATEDASGHRRSLRPRKPIQEHPYLLENAQYSNFLRQHGVRPVKVTVNTDIFHPAGTLPDDDFSQYSQNGTLPPGTDITDSNSFMVTPRESIHLDISPNSSNPPQHHVQLVNESFASPLADAVDDTVLDQDLPDLDQLLNRCSQTDEKDTTVQNTPHFQPLTQRIRRRDIVYSDTPEPYTTIAQISDSPNFFTESSDSDGQQIAHRHPSRTSDRQNSSIETWPGLPASASVIGVPAHDFDSQERHDQQQFRETPETRNEFEGDTHQLVTEFGRHIRGVLPASWLRLDQQLSKNNHRQSSKRRLQNRLPNQQQRGIALTKAAVSGFTVPDTFPQELDEILTEYTADDVADHQVEISPSSSLEHEIDWIDESQAPEETHLDAAVAGSKRQLQLPKDSNGNRKRTKVSNGSRTRFAKTHSRQQAITGFLRPQPDESIGSLMTDHSADNCLQGSSNRRGNSIDERQPPFAPLPLLSILDTIEPNAPRFLRIAARSAKQTLSQGRSSVQQKMIKLATRQDQVDAMSVLEKWKSGFIKQRPSVSAARKSKQRQHQRSSMFQEHTRSEATSKILFSTLEGPSRKLVRHLGDRGMVSYRQNTSYGNTKTRFTPRMGDVKAARPPVSRKAQLEYGVYETLRRGAHATPRVPGIRAKAAEGTTISKDH</sequence>
<organism evidence="2 3">
    <name type="scientific">Trichoderma arundinaceum</name>
    <dbReference type="NCBI Taxonomy" id="490622"/>
    <lineage>
        <taxon>Eukaryota</taxon>
        <taxon>Fungi</taxon>
        <taxon>Dikarya</taxon>
        <taxon>Ascomycota</taxon>
        <taxon>Pezizomycotina</taxon>
        <taxon>Sordariomycetes</taxon>
        <taxon>Hypocreomycetidae</taxon>
        <taxon>Hypocreales</taxon>
        <taxon>Hypocreaceae</taxon>
        <taxon>Trichoderma</taxon>
    </lineage>
</organism>
<dbReference type="InterPro" id="IPR019021">
    <property type="entry name" value="Mms22"/>
</dbReference>
<dbReference type="GO" id="GO:0005634">
    <property type="term" value="C:nucleus"/>
    <property type="evidence" value="ECO:0007669"/>
    <property type="project" value="InterPro"/>
</dbReference>
<dbReference type="Proteomes" id="UP000266272">
    <property type="component" value="Unassembled WGS sequence"/>
</dbReference>
<feature type="compositionally biased region" description="Low complexity" evidence="1">
    <location>
        <begin position="130"/>
        <end position="146"/>
    </location>
</feature>
<feature type="region of interest" description="Disordered" evidence="1">
    <location>
        <begin position="415"/>
        <end position="436"/>
    </location>
</feature>
<protein>
    <submittedName>
        <fullName evidence="2">Methyl methanesulfonate-sensitivity 22</fullName>
    </submittedName>
</protein>
<feature type="region of interest" description="Disordered" evidence="1">
    <location>
        <begin position="466"/>
        <end position="486"/>
    </location>
</feature>
<dbReference type="GO" id="GO:0031297">
    <property type="term" value="P:replication fork processing"/>
    <property type="evidence" value="ECO:0007669"/>
    <property type="project" value="InterPro"/>
</dbReference>
<dbReference type="PANTHER" id="PTHR28122">
    <property type="entry name" value="E3 UBIQUITIN-PROTEIN LIGASE SUBSTRATE RECEPTOR MMS22"/>
    <property type="match status" value="1"/>
</dbReference>
<feature type="compositionally biased region" description="Polar residues" evidence="1">
    <location>
        <begin position="147"/>
        <end position="167"/>
    </location>
</feature>
<dbReference type="STRING" id="490622.A0A395NXM3"/>
<dbReference type="GO" id="GO:0035361">
    <property type="term" value="C:Cul8-RING ubiquitin ligase complex"/>
    <property type="evidence" value="ECO:0007669"/>
    <property type="project" value="TreeGrafter"/>
</dbReference>
<gene>
    <name evidence="2" type="ORF">TARUN_1332</name>
</gene>
<dbReference type="EMBL" id="PXOA01000084">
    <property type="protein sequence ID" value="RFU80856.1"/>
    <property type="molecule type" value="Genomic_DNA"/>
</dbReference>
<proteinExistence type="predicted"/>